<sequence>MIFKKILHGYRGGIKRKRSSHTSFHLDGGFNLILDLPICNPPKTFSSKWMDYPFTEPGWFESNYSQIGHARYIPVCEYYWFYYPIVPTPFRGELGHLRLNFMVEKITEDVSNVDELGDAILSKYNEYYNSSIIGKYLLGYNTEIIESVEEFSACRTTPLNEEEKKELVQFRINKGGFPIINEFEKKTYNNVDWVKIKEIRSEGMKKKYFYATLLNKGFYLLANFTLDTNMSHSGKKWYKDAEASIPRLMEGIKLEFLDDTEKT</sequence>
<evidence type="ECO:0000313" key="1">
    <source>
        <dbReference type="EMBL" id="SBS28198.1"/>
    </source>
</evidence>
<accession>A0A1A8T8I4</accession>
<dbReference type="AlphaFoldDB" id="A0A1A8T8I4"/>
<organism evidence="1 2">
    <name type="scientific">Marinomonas spartinae</name>
    <dbReference type="NCBI Taxonomy" id="1792290"/>
    <lineage>
        <taxon>Bacteria</taxon>
        <taxon>Pseudomonadati</taxon>
        <taxon>Pseudomonadota</taxon>
        <taxon>Gammaproteobacteria</taxon>
        <taxon>Oceanospirillales</taxon>
        <taxon>Oceanospirillaceae</taxon>
        <taxon>Marinomonas</taxon>
    </lineage>
</organism>
<proteinExistence type="predicted"/>
<reference evidence="1 2" key="1">
    <citation type="submission" date="2016-06" db="EMBL/GenBank/DDBJ databases">
        <authorList>
            <person name="Kjaerup R.B."/>
            <person name="Dalgaard T.S."/>
            <person name="Juul-Madsen H.R."/>
        </authorList>
    </citation>
    <scope>NUCLEOTIDE SEQUENCE [LARGE SCALE GENOMIC DNA]</scope>
    <source>
        <strain evidence="1 2">CECT 8886</strain>
    </source>
</reference>
<dbReference type="Proteomes" id="UP000092544">
    <property type="component" value="Unassembled WGS sequence"/>
</dbReference>
<protein>
    <submittedName>
        <fullName evidence="1">Uncharacterized protein</fullName>
    </submittedName>
</protein>
<dbReference type="OrthoDB" id="7055698at2"/>
<dbReference type="EMBL" id="FLOB01000002">
    <property type="protein sequence ID" value="SBS28198.1"/>
    <property type="molecule type" value="Genomic_DNA"/>
</dbReference>
<name>A0A1A8T8I4_9GAMM</name>
<keyword evidence="2" id="KW-1185">Reference proteome</keyword>
<dbReference type="STRING" id="1792290.MSP8886_01087"/>
<gene>
    <name evidence="1" type="ORF">MSP8886_01087</name>
</gene>
<evidence type="ECO:0000313" key="2">
    <source>
        <dbReference type="Proteomes" id="UP000092544"/>
    </source>
</evidence>
<dbReference type="RefSeq" id="WP_067013522.1">
    <property type="nucleotide sequence ID" value="NZ_FLOB01000002.1"/>
</dbReference>